<name>A0A194XE73_MOLSC</name>
<keyword evidence="6" id="KW-1185">Reference proteome</keyword>
<dbReference type="EMBL" id="KQ947413">
    <property type="protein sequence ID" value="KUJ18444.1"/>
    <property type="molecule type" value="Genomic_DNA"/>
</dbReference>
<evidence type="ECO:0000256" key="1">
    <source>
        <dbReference type="ARBA" id="ARBA00005179"/>
    </source>
</evidence>
<dbReference type="InParanoid" id="A0A194XE73"/>
<protein>
    <submittedName>
        <fullName evidence="5">Uncharacterized protein</fullName>
    </submittedName>
</protein>
<evidence type="ECO:0000313" key="5">
    <source>
        <dbReference type="EMBL" id="KUJ18444.1"/>
    </source>
</evidence>
<evidence type="ECO:0000256" key="3">
    <source>
        <dbReference type="ARBA" id="ARBA00022691"/>
    </source>
</evidence>
<sequence>MDTHIEVAARDPNSRLLIGSRDKDVAWYKPNLISLTEPQRDLFENYSHVAPDQVIPHILKVFNQRDKAWDFLPLPCVGMFRFIDFELSMSPLYSDILSRLKAENKLLDLGCCFGQDMRKLVHDGAPPSSIFGAELRKEYVDSGYDLFLDRDTFGVKIIMADVFDTHGPLNELEDQMDMIHVGLFLHLFDWEGQRKACERMVSLLKKQEGVMVLGHQLGNLQPKDVPFGAAQKVFRHDEQTFERLWMEVGENTGSTWDVKVTLDRGMGIAENKRPWDDENTRKMTFEVVRIK</sequence>
<dbReference type="Gene3D" id="3.40.50.150">
    <property type="entry name" value="Vaccinia Virus protein VP39"/>
    <property type="match status" value="1"/>
</dbReference>
<proteinExistence type="inferred from homology"/>
<dbReference type="AlphaFoldDB" id="A0A194XE73"/>
<reference evidence="5 6" key="1">
    <citation type="submission" date="2015-10" db="EMBL/GenBank/DDBJ databases">
        <title>Full genome of DAOMC 229536 Phialocephala scopiformis, a fungal endophyte of spruce producing the potent anti-insectan compound rugulosin.</title>
        <authorList>
            <consortium name="DOE Joint Genome Institute"/>
            <person name="Walker A.K."/>
            <person name="Frasz S.L."/>
            <person name="Seifert K.A."/>
            <person name="Miller J.D."/>
            <person name="Mondo S.J."/>
            <person name="Labutti K."/>
            <person name="Lipzen A."/>
            <person name="Dockter R."/>
            <person name="Kennedy M."/>
            <person name="Grigoriev I.V."/>
            <person name="Spatafora J.W."/>
        </authorList>
    </citation>
    <scope>NUCLEOTIDE SEQUENCE [LARGE SCALE GENOMIC DNA]</scope>
    <source>
        <strain evidence="5 6">CBS 120377</strain>
    </source>
</reference>
<dbReference type="SUPFAM" id="SSF53335">
    <property type="entry name" value="S-adenosyl-L-methionine-dependent methyltransferases"/>
    <property type="match status" value="1"/>
</dbReference>
<dbReference type="RefSeq" id="XP_018072799.1">
    <property type="nucleotide sequence ID" value="XM_018213045.1"/>
</dbReference>
<dbReference type="Proteomes" id="UP000070700">
    <property type="component" value="Unassembled WGS sequence"/>
</dbReference>
<dbReference type="InterPro" id="IPR029063">
    <property type="entry name" value="SAM-dependent_MTases_sf"/>
</dbReference>
<keyword evidence="3" id="KW-0949">S-adenosyl-L-methionine</keyword>
<organism evidence="5 6">
    <name type="scientific">Mollisia scopiformis</name>
    <name type="common">Conifer needle endophyte fungus</name>
    <name type="synonym">Phialocephala scopiformis</name>
    <dbReference type="NCBI Taxonomy" id="149040"/>
    <lineage>
        <taxon>Eukaryota</taxon>
        <taxon>Fungi</taxon>
        <taxon>Dikarya</taxon>
        <taxon>Ascomycota</taxon>
        <taxon>Pezizomycotina</taxon>
        <taxon>Leotiomycetes</taxon>
        <taxon>Helotiales</taxon>
        <taxon>Mollisiaceae</taxon>
        <taxon>Mollisia</taxon>
    </lineage>
</organism>
<accession>A0A194XE73</accession>
<dbReference type="GeneID" id="28822771"/>
<dbReference type="InterPro" id="IPR051654">
    <property type="entry name" value="Meroterpenoid_MTases"/>
</dbReference>
<dbReference type="KEGG" id="psco:LY89DRAFT_668588"/>
<evidence type="ECO:0000256" key="4">
    <source>
        <dbReference type="ARBA" id="ARBA00038314"/>
    </source>
</evidence>
<evidence type="ECO:0000256" key="2">
    <source>
        <dbReference type="ARBA" id="ARBA00022679"/>
    </source>
</evidence>
<gene>
    <name evidence="5" type="ORF">LY89DRAFT_668588</name>
</gene>
<evidence type="ECO:0000313" key="6">
    <source>
        <dbReference type="Proteomes" id="UP000070700"/>
    </source>
</evidence>
<comment type="pathway">
    <text evidence="1">Secondary metabolite biosynthesis.</text>
</comment>
<dbReference type="GO" id="GO:0016740">
    <property type="term" value="F:transferase activity"/>
    <property type="evidence" value="ECO:0007669"/>
    <property type="project" value="UniProtKB-KW"/>
</dbReference>
<keyword evidence="2" id="KW-0808">Transferase</keyword>
<comment type="similarity">
    <text evidence="4">Belongs to the class I-like SAM-binding methyltransferase superfamily.</text>
</comment>
<dbReference type="PANTHER" id="PTHR35897:SF1">
    <property type="entry name" value="METHYLTRANSFERASE AUSD"/>
    <property type="match status" value="1"/>
</dbReference>
<dbReference type="PANTHER" id="PTHR35897">
    <property type="entry name" value="METHYLTRANSFERASE AUSD"/>
    <property type="match status" value="1"/>
</dbReference>
<dbReference type="OrthoDB" id="2094832at2759"/>